<feature type="signal peptide" evidence="8">
    <location>
        <begin position="1"/>
        <end position="19"/>
    </location>
</feature>
<evidence type="ECO:0000256" key="4">
    <source>
        <dbReference type="ARBA" id="ARBA00022960"/>
    </source>
</evidence>
<evidence type="ECO:0000313" key="10">
    <source>
        <dbReference type="EMBL" id="AZQ10397.1"/>
    </source>
</evidence>
<dbReference type="PANTHER" id="PTHR41533:SF1">
    <property type="entry name" value="L,D-TRANSPEPTIDASE YCBB-RELATED"/>
    <property type="match status" value="1"/>
</dbReference>
<sequence length="457" mass="52027">MTRRVIFWLLLLLVPQAQGAEAEYSRQLMRDQASLFILANQGDVPALMPLMQSFDTDEAALERDFNTLRAAWASLGLTAENNPDPTSISKLSLSQRLIALEPNPQYLAVTNQIRHLLWLAQSPWPALTLGGWLRPGDEHSQLPALAEKLYGFGDLAALPESSLRRYEGEVVEAVKSFQRRHGLKDDGIVGEKTLYWLNQGPRARARMLARDYLQQSAERRQLPASMVLVNIPAFELTLMDEGTPVLHSRVIVGKPSRKTPLMDSEISAVVVNPSWRVPKRLMRFDVLPKVRKDGHYLAKKGFIVWTPDGEALNETDAFYQKAAHGSFPYRLEQRPGPDNALGRFKLHFANDDNVYLHDTPDKHLFDKSMRALSSGCVRVEKIGELADWLARQRVADPRQWQATLNTPERTKWFTLKQRLPVRFVYWTSWIDSEGKAQFRDDIYGLIQDNQVVASHQP</sequence>
<dbReference type="PROSITE" id="PS52029">
    <property type="entry name" value="LD_TPASE"/>
    <property type="match status" value="1"/>
</dbReference>
<keyword evidence="3" id="KW-0808">Transferase</keyword>
<dbReference type="SUPFAM" id="SSF141523">
    <property type="entry name" value="L,D-transpeptidase catalytic domain-like"/>
    <property type="match status" value="1"/>
</dbReference>
<keyword evidence="4 7" id="KW-0133">Cell shape</keyword>
<feature type="active site" description="Proton donor/acceptor" evidence="7">
    <location>
        <position position="357"/>
    </location>
</feature>
<keyword evidence="5 7" id="KW-0573">Peptidoglycan synthesis</keyword>
<dbReference type="Proteomes" id="UP000278437">
    <property type="component" value="Chromosome"/>
</dbReference>
<dbReference type="Pfam" id="PF03734">
    <property type="entry name" value="YkuD"/>
    <property type="match status" value="1"/>
</dbReference>
<dbReference type="Gene3D" id="1.10.101.10">
    <property type="entry name" value="PGBD-like superfamily/PGBD"/>
    <property type="match status" value="1"/>
</dbReference>
<dbReference type="RefSeq" id="WP_126166771.1">
    <property type="nucleotide sequence ID" value="NZ_CP020373.1"/>
</dbReference>
<dbReference type="EMBL" id="CP020373">
    <property type="protein sequence ID" value="AZQ10397.1"/>
    <property type="molecule type" value="Genomic_DNA"/>
</dbReference>
<evidence type="ECO:0000259" key="9">
    <source>
        <dbReference type="PROSITE" id="PS52029"/>
    </source>
</evidence>
<dbReference type="AlphaFoldDB" id="A0A3S9L498"/>
<dbReference type="Pfam" id="PF01471">
    <property type="entry name" value="PG_binding_1"/>
    <property type="match status" value="1"/>
</dbReference>
<keyword evidence="8" id="KW-0732">Signal</keyword>
<dbReference type="GO" id="GO:0016740">
    <property type="term" value="F:transferase activity"/>
    <property type="evidence" value="ECO:0007669"/>
    <property type="project" value="UniProtKB-KW"/>
</dbReference>
<dbReference type="KEGG" id="skh:STH12_01275"/>
<evidence type="ECO:0000256" key="1">
    <source>
        <dbReference type="ARBA" id="ARBA00004752"/>
    </source>
</evidence>
<dbReference type="GO" id="GO:0071555">
    <property type="term" value="P:cell wall organization"/>
    <property type="evidence" value="ECO:0007669"/>
    <property type="project" value="UniProtKB-UniRule"/>
</dbReference>
<evidence type="ECO:0000313" key="11">
    <source>
        <dbReference type="Proteomes" id="UP000278437"/>
    </source>
</evidence>
<dbReference type="SUPFAM" id="SSF47090">
    <property type="entry name" value="PGBD-like"/>
    <property type="match status" value="1"/>
</dbReference>
<comment type="pathway">
    <text evidence="1 7">Cell wall biogenesis; peptidoglycan biosynthesis.</text>
</comment>
<gene>
    <name evidence="10" type="ORF">STH12_01275</name>
</gene>
<dbReference type="OrthoDB" id="9778545at2"/>
<organism evidence="10 11">
    <name type="scientific">Shewanella khirikhana</name>
    <dbReference type="NCBI Taxonomy" id="1965282"/>
    <lineage>
        <taxon>Bacteria</taxon>
        <taxon>Pseudomonadati</taxon>
        <taxon>Pseudomonadota</taxon>
        <taxon>Gammaproteobacteria</taxon>
        <taxon>Alteromonadales</taxon>
        <taxon>Shewanellaceae</taxon>
        <taxon>Shewanella</taxon>
    </lineage>
</organism>
<evidence type="ECO:0000256" key="5">
    <source>
        <dbReference type="ARBA" id="ARBA00022984"/>
    </source>
</evidence>
<keyword evidence="11" id="KW-1185">Reference proteome</keyword>
<accession>A0A3S9L498</accession>
<evidence type="ECO:0000256" key="3">
    <source>
        <dbReference type="ARBA" id="ARBA00022679"/>
    </source>
</evidence>
<dbReference type="InterPro" id="IPR052905">
    <property type="entry name" value="LD-transpeptidase_YkuD-like"/>
</dbReference>
<dbReference type="GO" id="GO:0009252">
    <property type="term" value="P:peptidoglycan biosynthetic process"/>
    <property type="evidence" value="ECO:0007669"/>
    <property type="project" value="UniProtKB-UniPathway"/>
</dbReference>
<dbReference type="UniPathway" id="UPA00219"/>
<comment type="similarity">
    <text evidence="2">Belongs to the YkuD family.</text>
</comment>
<evidence type="ECO:0000256" key="2">
    <source>
        <dbReference type="ARBA" id="ARBA00005992"/>
    </source>
</evidence>
<dbReference type="InterPro" id="IPR005490">
    <property type="entry name" value="LD_TPept_cat_dom"/>
</dbReference>
<evidence type="ECO:0000256" key="6">
    <source>
        <dbReference type="ARBA" id="ARBA00023316"/>
    </source>
</evidence>
<name>A0A3S9L498_9GAMM</name>
<proteinExistence type="inferred from homology"/>
<evidence type="ECO:0000256" key="7">
    <source>
        <dbReference type="PROSITE-ProRule" id="PRU01373"/>
    </source>
</evidence>
<feature type="active site" description="Nucleophile" evidence="7">
    <location>
        <position position="376"/>
    </location>
</feature>
<dbReference type="GO" id="GO:0008360">
    <property type="term" value="P:regulation of cell shape"/>
    <property type="evidence" value="ECO:0007669"/>
    <property type="project" value="UniProtKB-UniRule"/>
</dbReference>
<dbReference type="InterPro" id="IPR036366">
    <property type="entry name" value="PGBDSf"/>
</dbReference>
<dbReference type="CDD" id="cd16913">
    <property type="entry name" value="YkuD_like"/>
    <property type="match status" value="1"/>
</dbReference>
<dbReference type="InterPro" id="IPR038063">
    <property type="entry name" value="Transpep_catalytic_dom"/>
</dbReference>
<evidence type="ECO:0000256" key="8">
    <source>
        <dbReference type="SAM" id="SignalP"/>
    </source>
</evidence>
<dbReference type="GO" id="GO:0004180">
    <property type="term" value="F:carboxypeptidase activity"/>
    <property type="evidence" value="ECO:0007669"/>
    <property type="project" value="UniProtKB-ARBA"/>
</dbReference>
<feature type="chain" id="PRO_5019312269" evidence="8">
    <location>
        <begin position="20"/>
        <end position="457"/>
    </location>
</feature>
<protein>
    <submittedName>
        <fullName evidence="10">Murein L,D-transpeptidase</fullName>
    </submittedName>
</protein>
<reference evidence="11" key="1">
    <citation type="submission" date="2017-03" db="EMBL/GenBank/DDBJ databases">
        <title>Full genome sequence of a non-lethal Shewanella isolate that potentiates virulence of Vibio parahaemolyticus causing acute hepatopancreatic necrosis disease (AHPND) in shrimp.</title>
        <authorList>
            <person name="Prachumwat A."/>
            <person name="Sritunyalucksana K."/>
        </authorList>
    </citation>
    <scope>NUCLEOTIDE SEQUENCE [LARGE SCALE GENOMIC DNA]</scope>
    <source>
        <strain evidence="11">TH2012</strain>
    </source>
</reference>
<keyword evidence="6 7" id="KW-0961">Cell wall biogenesis/degradation</keyword>
<dbReference type="InterPro" id="IPR002477">
    <property type="entry name" value="Peptidoglycan-bd-like"/>
</dbReference>
<dbReference type="PANTHER" id="PTHR41533">
    <property type="entry name" value="L,D-TRANSPEPTIDASE HI_1667-RELATED"/>
    <property type="match status" value="1"/>
</dbReference>
<dbReference type="Gene3D" id="2.40.440.10">
    <property type="entry name" value="L,D-transpeptidase catalytic domain-like"/>
    <property type="match status" value="1"/>
</dbReference>
<feature type="domain" description="L,D-TPase catalytic" evidence="9">
    <location>
        <begin position="225"/>
        <end position="397"/>
    </location>
</feature>
<dbReference type="InterPro" id="IPR036365">
    <property type="entry name" value="PGBD-like_sf"/>
</dbReference>